<name>A0A507B9L2_9PEZI</name>
<proteinExistence type="predicted"/>
<sequence>MRQTLIPSLLGLGSLALAAPAPSSLVTISTAVDASSAAAWWDPLDEFGGYDYLAYLRNPPGGSGGSLAQNNVMVARRDVSTGAIVRDCVKTGAGECAVEADDAGHSVPSVAVDGAGYVHVFTSMHNEHWKYFRSSSPQDPTSLADRSGEMPDQTVNVTYPVVKRDAAGDLWLMVRGWAAGDTSAKGGYLYRYTTASGTWARVSLFAYSRGYSVYPDDIQFSSDGDVHLQWEWSKYPASGVRHEGSYARYSPSTGKFRAASGQEVPSLPMTQATPDLVFQPLTGGESYAHDIGASPAPALQSAKMALYERPAGSVHVQVAYRFQAATGGPWQVRRARADFGSGAGPWTREVVYAGGDTSAGLGITHDGATVRIYYCRVGGSAQVLERTGSSGWTDTALGPVAGKQVQRLQAIMRADGTDVLYLGAPKNVDASTGSLYYLTVGGR</sequence>
<comment type="caution">
    <text evidence="2">The sequence shown here is derived from an EMBL/GenBank/DDBJ whole genome shotgun (WGS) entry which is preliminary data.</text>
</comment>
<evidence type="ECO:0000313" key="3">
    <source>
        <dbReference type="Proteomes" id="UP000319257"/>
    </source>
</evidence>
<evidence type="ECO:0000313" key="2">
    <source>
        <dbReference type="EMBL" id="TPX15304.1"/>
    </source>
</evidence>
<feature type="signal peptide" evidence="1">
    <location>
        <begin position="1"/>
        <end position="18"/>
    </location>
</feature>
<dbReference type="GeneID" id="41972028"/>
<evidence type="ECO:0000256" key="1">
    <source>
        <dbReference type="SAM" id="SignalP"/>
    </source>
</evidence>
<dbReference type="Proteomes" id="UP000319257">
    <property type="component" value="Unassembled WGS sequence"/>
</dbReference>
<dbReference type="RefSeq" id="XP_030997015.1">
    <property type="nucleotide sequence ID" value="XM_031139007.1"/>
</dbReference>
<keyword evidence="3" id="KW-1185">Reference proteome</keyword>
<accession>A0A507B9L2</accession>
<reference evidence="2 3" key="1">
    <citation type="submission" date="2019-06" db="EMBL/GenBank/DDBJ databases">
        <title>Draft genome sequence of the filamentous fungus Phialemoniopsis curvata isolated from diesel fuel.</title>
        <authorList>
            <person name="Varaljay V.A."/>
            <person name="Lyon W.J."/>
            <person name="Crouch A.L."/>
            <person name="Drake C.E."/>
            <person name="Hollomon J.M."/>
            <person name="Nadeau L.J."/>
            <person name="Nunn H.S."/>
            <person name="Stevenson B.S."/>
            <person name="Bojanowski C.L."/>
            <person name="Crookes-Goodson W.J."/>
        </authorList>
    </citation>
    <scope>NUCLEOTIDE SEQUENCE [LARGE SCALE GENOMIC DNA]</scope>
    <source>
        <strain evidence="2 3">D216</strain>
    </source>
</reference>
<dbReference type="Pfam" id="PF15892">
    <property type="entry name" value="BNR_4"/>
    <property type="match status" value="1"/>
</dbReference>
<dbReference type="InParanoid" id="A0A507B9L2"/>
<feature type="chain" id="PRO_5021308061" evidence="1">
    <location>
        <begin position="19"/>
        <end position="443"/>
    </location>
</feature>
<dbReference type="AlphaFoldDB" id="A0A507B9L2"/>
<keyword evidence="1" id="KW-0732">Signal</keyword>
<dbReference type="EMBL" id="SKBQ01000022">
    <property type="protein sequence ID" value="TPX15304.1"/>
    <property type="molecule type" value="Genomic_DNA"/>
</dbReference>
<protein>
    <submittedName>
        <fullName evidence="2">Uncharacterized protein</fullName>
    </submittedName>
</protein>
<gene>
    <name evidence="2" type="ORF">E0L32_004581</name>
</gene>
<dbReference type="OrthoDB" id="5118219at2759"/>
<organism evidence="2 3">
    <name type="scientific">Thyridium curvatum</name>
    <dbReference type="NCBI Taxonomy" id="1093900"/>
    <lineage>
        <taxon>Eukaryota</taxon>
        <taxon>Fungi</taxon>
        <taxon>Dikarya</taxon>
        <taxon>Ascomycota</taxon>
        <taxon>Pezizomycotina</taxon>
        <taxon>Sordariomycetes</taxon>
        <taxon>Sordariomycetidae</taxon>
        <taxon>Thyridiales</taxon>
        <taxon>Thyridiaceae</taxon>
        <taxon>Thyridium</taxon>
    </lineage>
</organism>